<dbReference type="STRING" id="263852.SAMN02745116_00974"/>
<dbReference type="InterPro" id="IPR021008">
    <property type="entry name" value="DltX"/>
</dbReference>
<protein>
    <submittedName>
        <fullName evidence="2">D-Ala-teichoic acid biosynthesis protein</fullName>
    </submittedName>
</protein>
<keyword evidence="3" id="KW-1185">Reference proteome</keyword>
<keyword evidence="1" id="KW-0812">Transmembrane</keyword>
<proteinExistence type="predicted"/>
<feature type="transmembrane region" description="Helical" evidence="1">
    <location>
        <begin position="12"/>
        <end position="29"/>
    </location>
</feature>
<dbReference type="Proteomes" id="UP000190328">
    <property type="component" value="Unassembled WGS sequence"/>
</dbReference>
<evidence type="ECO:0000313" key="3">
    <source>
        <dbReference type="Proteomes" id="UP000190328"/>
    </source>
</evidence>
<keyword evidence="1" id="KW-1133">Transmembrane helix</keyword>
<sequence length="44" mass="5342">MKFLQNEWVKFTLKTIFYAGILLLLLYFYHFRNAGGGNFIYNEF</sequence>
<accession>A0A1T4M6T2</accession>
<dbReference type="AlphaFoldDB" id="A0A1T4M6T2"/>
<keyword evidence="1" id="KW-0472">Membrane</keyword>
<organism evidence="2 3">
    <name type="scientific">Pilibacter termitis</name>
    <dbReference type="NCBI Taxonomy" id="263852"/>
    <lineage>
        <taxon>Bacteria</taxon>
        <taxon>Bacillati</taxon>
        <taxon>Bacillota</taxon>
        <taxon>Bacilli</taxon>
        <taxon>Lactobacillales</taxon>
        <taxon>Enterococcaceae</taxon>
        <taxon>Pilibacter</taxon>
    </lineage>
</organism>
<gene>
    <name evidence="2" type="ORF">SAMN02745116_00974</name>
</gene>
<dbReference type="EMBL" id="FUXI01000008">
    <property type="protein sequence ID" value="SJZ62611.1"/>
    <property type="molecule type" value="Genomic_DNA"/>
</dbReference>
<evidence type="ECO:0000313" key="2">
    <source>
        <dbReference type="EMBL" id="SJZ62611.1"/>
    </source>
</evidence>
<dbReference type="OrthoDB" id="2243021at2"/>
<reference evidence="3" key="1">
    <citation type="submission" date="2017-02" db="EMBL/GenBank/DDBJ databases">
        <authorList>
            <person name="Varghese N."/>
            <person name="Submissions S."/>
        </authorList>
    </citation>
    <scope>NUCLEOTIDE SEQUENCE [LARGE SCALE GENOMIC DNA]</scope>
    <source>
        <strain evidence="3">ATCC BAA-1030</strain>
    </source>
</reference>
<name>A0A1T4M6T2_9ENTE</name>
<evidence type="ECO:0000256" key="1">
    <source>
        <dbReference type="SAM" id="Phobius"/>
    </source>
</evidence>
<dbReference type="RefSeq" id="WP_078806899.1">
    <property type="nucleotide sequence ID" value="NZ_FUXI01000008.1"/>
</dbReference>
<dbReference type="Pfam" id="PF12459">
    <property type="entry name" value="DltX"/>
    <property type="match status" value="1"/>
</dbReference>